<evidence type="ECO:0000256" key="2">
    <source>
        <dbReference type="ARBA" id="ARBA00006117"/>
    </source>
</evidence>
<evidence type="ECO:0000256" key="3">
    <source>
        <dbReference type="ARBA" id="ARBA00022692"/>
    </source>
</evidence>
<dbReference type="GO" id="GO:0015144">
    <property type="term" value="F:carbohydrate transmembrane transporter activity"/>
    <property type="evidence" value="ECO:0007669"/>
    <property type="project" value="InterPro"/>
</dbReference>
<evidence type="ECO:0000313" key="7">
    <source>
        <dbReference type="EMBL" id="CUP69542.1"/>
    </source>
</evidence>
<evidence type="ECO:0000256" key="4">
    <source>
        <dbReference type="ARBA" id="ARBA00022989"/>
    </source>
</evidence>
<feature type="transmembrane region" description="Helical" evidence="6">
    <location>
        <begin position="6"/>
        <end position="24"/>
    </location>
</feature>
<feature type="transmembrane region" description="Helical" evidence="6">
    <location>
        <begin position="83"/>
        <end position="103"/>
    </location>
</feature>
<feature type="transmembrane region" description="Helical" evidence="6">
    <location>
        <begin position="137"/>
        <end position="157"/>
    </location>
</feature>
<evidence type="ECO:0000313" key="8">
    <source>
        <dbReference type="EMBL" id="RHE21533.1"/>
    </source>
</evidence>
<feature type="transmembrane region" description="Helical" evidence="6">
    <location>
        <begin position="252"/>
        <end position="274"/>
    </location>
</feature>
<keyword evidence="3 6" id="KW-0812">Transmembrane</keyword>
<keyword evidence="4 6" id="KW-1133">Transmembrane helix</keyword>
<feature type="transmembrane region" description="Helical" evidence="6">
    <location>
        <begin position="313"/>
        <end position="333"/>
    </location>
</feature>
<dbReference type="AlphaFoldDB" id="A0A174Q8A6"/>
<evidence type="ECO:0000313" key="9">
    <source>
        <dbReference type="Proteomes" id="UP000095788"/>
    </source>
</evidence>
<dbReference type="InterPro" id="IPR009834">
    <property type="entry name" value="Ureide_permease"/>
</dbReference>
<feature type="transmembrane region" description="Helical" evidence="6">
    <location>
        <begin position="280"/>
        <end position="301"/>
    </location>
</feature>
<reference evidence="7 9" key="1">
    <citation type="submission" date="2015-09" db="EMBL/GenBank/DDBJ databases">
        <authorList>
            <consortium name="Pathogen Informatics"/>
        </authorList>
    </citation>
    <scope>NUCLEOTIDE SEQUENCE [LARGE SCALE GENOMIC DNA]</scope>
    <source>
        <strain evidence="7 9">2789STDY5834942</strain>
    </source>
</reference>
<feature type="transmembrane region" description="Helical" evidence="6">
    <location>
        <begin position="45"/>
        <end position="63"/>
    </location>
</feature>
<proteinExistence type="inferred from homology"/>
<evidence type="ECO:0000256" key="1">
    <source>
        <dbReference type="ARBA" id="ARBA00004141"/>
    </source>
</evidence>
<dbReference type="InterPro" id="IPR010651">
    <property type="entry name" value="Sugar_transport"/>
</dbReference>
<organism evidence="7 9">
    <name type="scientific">Bacteroides uniformis</name>
    <dbReference type="NCBI Taxonomy" id="820"/>
    <lineage>
        <taxon>Bacteria</taxon>
        <taxon>Pseudomonadati</taxon>
        <taxon>Bacteroidota</taxon>
        <taxon>Bacteroidia</taxon>
        <taxon>Bacteroidales</taxon>
        <taxon>Bacteroidaceae</taxon>
        <taxon>Bacteroides</taxon>
    </lineage>
</organism>
<evidence type="ECO:0000313" key="10">
    <source>
        <dbReference type="Proteomes" id="UP000283601"/>
    </source>
</evidence>
<protein>
    <submittedName>
        <fullName evidence="8">Multidrug DMT transporter permease</fullName>
    </submittedName>
    <submittedName>
        <fullName evidence="7">Putative glucose uptake permease</fullName>
    </submittedName>
</protein>
<dbReference type="EMBL" id="QSJZ01000015">
    <property type="protein sequence ID" value="RHE21533.1"/>
    <property type="molecule type" value="Genomic_DNA"/>
</dbReference>
<evidence type="ECO:0000256" key="5">
    <source>
        <dbReference type="ARBA" id="ARBA00023136"/>
    </source>
</evidence>
<dbReference type="Proteomes" id="UP000283601">
    <property type="component" value="Unassembled WGS sequence"/>
</dbReference>
<reference evidence="8 10" key="2">
    <citation type="submission" date="2018-08" db="EMBL/GenBank/DDBJ databases">
        <title>A genome reference for cultivated species of the human gut microbiota.</title>
        <authorList>
            <person name="Zou Y."/>
            <person name="Xue W."/>
            <person name="Luo G."/>
        </authorList>
    </citation>
    <scope>NUCLEOTIDE SEQUENCE [LARGE SCALE GENOMIC DNA]</scope>
    <source>
        <strain evidence="8 10">AM29-12AC</strain>
    </source>
</reference>
<feature type="transmembrane region" description="Helical" evidence="6">
    <location>
        <begin position="169"/>
        <end position="189"/>
    </location>
</feature>
<feature type="transmembrane region" description="Helical" evidence="6">
    <location>
        <begin position="110"/>
        <end position="131"/>
    </location>
</feature>
<name>A0A174Q8A6_BACUN</name>
<dbReference type="RefSeq" id="WP_057281439.1">
    <property type="nucleotide sequence ID" value="NZ_BAABXG010000001.1"/>
</dbReference>
<dbReference type="PANTHER" id="PTHR16119">
    <property type="entry name" value="TRANSMEMBRANE PROTEIN 144"/>
    <property type="match status" value="1"/>
</dbReference>
<dbReference type="Pfam" id="PF07168">
    <property type="entry name" value="Ureide_permease"/>
    <property type="match status" value="2"/>
</dbReference>
<dbReference type="PANTHER" id="PTHR16119:SF17">
    <property type="entry name" value="TRANSMEMBRANE PROTEIN 144"/>
    <property type="match status" value="1"/>
</dbReference>
<evidence type="ECO:0000256" key="6">
    <source>
        <dbReference type="SAM" id="Phobius"/>
    </source>
</evidence>
<gene>
    <name evidence="8" type="ORF">DW758_16025</name>
    <name evidence="7" type="ORF">ERS852554_01516</name>
</gene>
<comment type="similarity">
    <text evidence="2">Belongs to the GRP transporter (TC 2.A.7.5) family.</text>
</comment>
<keyword evidence="5 6" id="KW-0472">Membrane</keyword>
<comment type="subcellular location">
    <subcellularLocation>
        <location evidence="1">Membrane</location>
        <topology evidence="1">Multi-pass membrane protein</topology>
    </subcellularLocation>
</comment>
<dbReference type="Proteomes" id="UP000095788">
    <property type="component" value="Unassembled WGS sequence"/>
</dbReference>
<dbReference type="EMBL" id="CZBF01000002">
    <property type="protein sequence ID" value="CUP69542.1"/>
    <property type="molecule type" value="Genomic_DNA"/>
</dbReference>
<dbReference type="GO" id="GO:0016020">
    <property type="term" value="C:membrane"/>
    <property type="evidence" value="ECO:0007669"/>
    <property type="project" value="UniProtKB-SubCell"/>
</dbReference>
<sequence>MFIIENYSLAVVFCFITMLCWGSWGNTQKLAGSRVWRYELYYWDYVIGVLLLSLLAAFTMGSVGELGRGFVDDLLQADASNLASALIGGVIFNLSNILLSASVSIAGMSVAFPLGVGLALVLGVFINYFNAPQGSPVFLFLGVLLVIVAIVFNAWAYKNMGKGGEQQKTKGIVIAIVAGIMMSFFFRFIASSMDLQNFECPEVGKMTPYTAMVIFSIGIFTSNFIFNTAAMRRPFVGTPTSYGDYFAGSFRLHAVGILGGIIWGIGNLFSLLATEKAGAAISYGLGQGATMVAAFWGVFIWKEFVGGPKINRTLLTCMFILFLSGIGLIIYAGL</sequence>
<accession>A0A174Q8A6</accession>
<feature type="transmembrane region" description="Helical" evidence="6">
    <location>
        <begin position="209"/>
        <end position="231"/>
    </location>
</feature>